<dbReference type="OrthoDB" id="9810430at2"/>
<dbReference type="NCBIfam" id="TIGR01730">
    <property type="entry name" value="RND_mfp"/>
    <property type="match status" value="1"/>
</dbReference>
<dbReference type="AlphaFoldDB" id="A0A2U8DQU4"/>
<protein>
    <submittedName>
        <fullName evidence="7">Efflux transporter periplasmic adaptor subunit</fullName>
    </submittedName>
</protein>
<evidence type="ECO:0000259" key="5">
    <source>
        <dbReference type="Pfam" id="PF25881"/>
    </source>
</evidence>
<dbReference type="RefSeq" id="WP_032078042.1">
    <property type="nucleotide sequence ID" value="NZ_CP020953.1"/>
</dbReference>
<dbReference type="InterPro" id="IPR059052">
    <property type="entry name" value="HH_YbhG-like"/>
</dbReference>
<evidence type="ECO:0000259" key="6">
    <source>
        <dbReference type="Pfam" id="PF25954"/>
    </source>
</evidence>
<dbReference type="InterPro" id="IPR006143">
    <property type="entry name" value="RND_pump_MFP"/>
</dbReference>
<dbReference type="PROSITE" id="PS51257">
    <property type="entry name" value="PROKAR_LIPOPROTEIN"/>
    <property type="match status" value="1"/>
</dbReference>
<dbReference type="GO" id="GO:0030313">
    <property type="term" value="C:cell envelope"/>
    <property type="evidence" value="ECO:0007669"/>
    <property type="project" value="UniProtKB-SubCell"/>
</dbReference>
<evidence type="ECO:0000313" key="8">
    <source>
        <dbReference type="Proteomes" id="UP000244910"/>
    </source>
</evidence>
<keyword evidence="8" id="KW-1185">Reference proteome</keyword>
<dbReference type="EMBL" id="CP020953">
    <property type="protein sequence ID" value="AWI04574.1"/>
    <property type="molecule type" value="Genomic_DNA"/>
</dbReference>
<dbReference type="Gene3D" id="2.40.30.170">
    <property type="match status" value="1"/>
</dbReference>
<dbReference type="PANTHER" id="PTHR32347">
    <property type="entry name" value="EFFLUX SYSTEM COMPONENT YKNX-RELATED"/>
    <property type="match status" value="1"/>
</dbReference>
<dbReference type="InterPro" id="IPR050465">
    <property type="entry name" value="UPF0194_transport"/>
</dbReference>
<dbReference type="Pfam" id="PF25954">
    <property type="entry name" value="Beta-barrel_RND_2"/>
    <property type="match status" value="1"/>
</dbReference>
<dbReference type="SUPFAM" id="SSF111369">
    <property type="entry name" value="HlyD-like secretion proteins"/>
    <property type="match status" value="3"/>
</dbReference>
<evidence type="ECO:0000256" key="4">
    <source>
        <dbReference type="SAM" id="Coils"/>
    </source>
</evidence>
<gene>
    <name evidence="7" type="ORF">B9W14_08730</name>
</gene>
<proteinExistence type="inferred from homology"/>
<dbReference type="GO" id="GO:0015562">
    <property type="term" value="F:efflux transmembrane transporter activity"/>
    <property type="evidence" value="ECO:0007669"/>
    <property type="project" value="InterPro"/>
</dbReference>
<dbReference type="Gene3D" id="1.10.287.470">
    <property type="entry name" value="Helix hairpin bin"/>
    <property type="match status" value="2"/>
</dbReference>
<dbReference type="KEGG" id="cdrk:B9W14_08730"/>
<dbReference type="FunFam" id="2.40.30.170:FF:000010">
    <property type="entry name" value="Efflux RND transporter periplasmic adaptor subunit"/>
    <property type="match status" value="1"/>
</dbReference>
<dbReference type="GO" id="GO:0016020">
    <property type="term" value="C:membrane"/>
    <property type="evidence" value="ECO:0007669"/>
    <property type="project" value="InterPro"/>
</dbReference>
<feature type="domain" description="YbhG-like alpha-helical hairpin" evidence="5">
    <location>
        <begin position="88"/>
        <end position="217"/>
    </location>
</feature>
<dbReference type="Gene3D" id="2.40.50.100">
    <property type="match status" value="1"/>
</dbReference>
<sequence length="329" mass="35650">MKKLGLMFILSTFLGISILTGCSSPDKSNAKSTVNLEHSDKRGTVYLMAGKINTNENVNISSKITAKVAETYVDIGSTVKKGDPLMKLDSKDLEAQVAKEEASVGTAQANLAKTQIGSRPEQIYKAQALVDSANVSYENAKKNYERNQKLFDTGAISKSQLEQFQTALGEAEASYESSKADLDILNKGETQETINVAESQVKEAQAALDVSKIQMDNSVIVSPISGVVTAKDIRTGELATAGVNLMNIVNSDAMMVDAYLPAEYINKIKVGQEVVIKALEVPDKEFNGEIYVIDSVVNLKNKNILVKVKFKNQDVELKPGMFAEVGVKN</sequence>
<evidence type="ECO:0000256" key="1">
    <source>
        <dbReference type="ARBA" id="ARBA00004196"/>
    </source>
</evidence>
<dbReference type="InterPro" id="IPR058792">
    <property type="entry name" value="Beta-barrel_RND_2"/>
</dbReference>
<dbReference type="Proteomes" id="UP000244910">
    <property type="component" value="Chromosome"/>
</dbReference>
<feature type="domain" description="CusB-like beta-barrel" evidence="6">
    <location>
        <begin position="256"/>
        <end position="327"/>
    </location>
</feature>
<comment type="subcellular location">
    <subcellularLocation>
        <location evidence="1">Cell envelope</location>
    </subcellularLocation>
</comment>
<name>A0A2U8DQU4_9CLOT</name>
<keyword evidence="3 4" id="KW-0175">Coiled coil</keyword>
<dbReference type="PANTHER" id="PTHR32347:SF23">
    <property type="entry name" value="BLL5650 PROTEIN"/>
    <property type="match status" value="1"/>
</dbReference>
<evidence type="ECO:0000313" key="7">
    <source>
        <dbReference type="EMBL" id="AWI04574.1"/>
    </source>
</evidence>
<comment type="similarity">
    <text evidence="2">Belongs to the membrane fusion protein (MFP) (TC 8.A.1) family.</text>
</comment>
<organism evidence="7 8">
    <name type="scientific">Clostridium drakei</name>
    <dbReference type="NCBI Taxonomy" id="332101"/>
    <lineage>
        <taxon>Bacteria</taxon>
        <taxon>Bacillati</taxon>
        <taxon>Bacillota</taxon>
        <taxon>Clostridia</taxon>
        <taxon>Eubacteriales</taxon>
        <taxon>Clostridiaceae</taxon>
        <taxon>Clostridium</taxon>
    </lineage>
</organism>
<evidence type="ECO:0000256" key="2">
    <source>
        <dbReference type="ARBA" id="ARBA00009477"/>
    </source>
</evidence>
<dbReference type="Pfam" id="PF25881">
    <property type="entry name" value="HH_YBHG"/>
    <property type="match status" value="1"/>
</dbReference>
<accession>A0A2U8DQU4</accession>
<reference evidence="8" key="1">
    <citation type="submission" date="2017-04" db="EMBL/GenBank/DDBJ databases">
        <authorList>
            <person name="Song Y."/>
            <person name="Cho B.-K."/>
        </authorList>
    </citation>
    <scope>NUCLEOTIDE SEQUENCE [LARGE SCALE GENOMIC DNA]</scope>
    <source>
        <strain evidence="8">SL1</strain>
    </source>
</reference>
<evidence type="ECO:0000256" key="3">
    <source>
        <dbReference type="ARBA" id="ARBA00023054"/>
    </source>
</evidence>
<feature type="coiled-coil region" evidence="4">
    <location>
        <begin position="187"/>
        <end position="214"/>
    </location>
</feature>